<evidence type="ECO:0000259" key="1">
    <source>
        <dbReference type="PROSITE" id="PS51192"/>
    </source>
</evidence>
<dbReference type="Pfam" id="PF26350">
    <property type="entry name" value="DUF8090"/>
    <property type="match status" value="1"/>
</dbReference>
<keyword evidence="3" id="KW-0347">Helicase</keyword>
<dbReference type="GO" id="GO:0005829">
    <property type="term" value="C:cytosol"/>
    <property type="evidence" value="ECO:0007669"/>
    <property type="project" value="TreeGrafter"/>
</dbReference>
<dbReference type="GO" id="GO:0016787">
    <property type="term" value="F:hydrolase activity"/>
    <property type="evidence" value="ECO:0007669"/>
    <property type="project" value="InterPro"/>
</dbReference>
<accession>A0A0R2CXT3</accession>
<dbReference type="Gene3D" id="3.40.50.300">
    <property type="entry name" value="P-loop containing nucleotide triphosphate hydrolases"/>
    <property type="match status" value="2"/>
</dbReference>
<dbReference type="Proteomes" id="UP000051015">
    <property type="component" value="Unassembled WGS sequence"/>
</dbReference>
<dbReference type="PROSITE" id="PS51192">
    <property type="entry name" value="HELICASE_ATP_BIND_1"/>
    <property type="match status" value="1"/>
</dbReference>
<dbReference type="InterPro" id="IPR006935">
    <property type="entry name" value="Helicase/UvrB_N"/>
</dbReference>
<dbReference type="SMART" id="SM00490">
    <property type="entry name" value="HELICc"/>
    <property type="match status" value="1"/>
</dbReference>
<protein>
    <submittedName>
        <fullName evidence="3">DNA RNA helicase</fullName>
    </submittedName>
</protein>
<dbReference type="InterPro" id="IPR014001">
    <property type="entry name" value="Helicase_ATP-bd"/>
</dbReference>
<dbReference type="PROSITE" id="PS51194">
    <property type="entry name" value="HELICASE_CTER"/>
    <property type="match status" value="1"/>
</dbReference>
<dbReference type="AlphaFoldDB" id="A0A0R2CXT3"/>
<dbReference type="Gene3D" id="3.30.870.10">
    <property type="entry name" value="Endonuclease Chain A"/>
    <property type="match status" value="1"/>
</dbReference>
<evidence type="ECO:0000313" key="3">
    <source>
        <dbReference type="EMBL" id="KRM96783.1"/>
    </source>
</evidence>
<dbReference type="Pfam" id="PF00271">
    <property type="entry name" value="Helicase_C"/>
    <property type="match status" value="1"/>
</dbReference>
<evidence type="ECO:0000259" key="2">
    <source>
        <dbReference type="PROSITE" id="PS51194"/>
    </source>
</evidence>
<dbReference type="GO" id="GO:0005524">
    <property type="term" value="F:ATP binding"/>
    <property type="evidence" value="ECO:0007669"/>
    <property type="project" value="InterPro"/>
</dbReference>
<keyword evidence="3" id="KW-0067">ATP-binding</keyword>
<dbReference type="InterPro" id="IPR025202">
    <property type="entry name" value="PLD-like_dom"/>
</dbReference>
<feature type="domain" description="Helicase ATP-binding" evidence="1">
    <location>
        <begin position="240"/>
        <end position="392"/>
    </location>
</feature>
<dbReference type="PANTHER" id="PTHR47396">
    <property type="entry name" value="TYPE I RESTRICTION ENZYME ECOKI R PROTEIN"/>
    <property type="match status" value="1"/>
</dbReference>
<evidence type="ECO:0000313" key="4">
    <source>
        <dbReference type="Proteomes" id="UP000051015"/>
    </source>
</evidence>
<dbReference type="CDD" id="cd18799">
    <property type="entry name" value="SF2_C_EcoAI-like"/>
    <property type="match status" value="1"/>
</dbReference>
<dbReference type="Pfam" id="PF04851">
    <property type="entry name" value="ResIII"/>
    <property type="match status" value="1"/>
</dbReference>
<sequence>MTDIIKRELQTAILNGYVDQKENYAAAEFSPQLLNNSQQETVWERIRYELNNCSTFTFAVAFITDDMLTPLKAVLADLNLRGVHGRILTSNYLYFNQPKVFTELLKISNLNVRILQQAGFHAKGYLFQHAKQNYQSVIIGSSNLTRSALLRNYEWNIRFTSYAEGAITKQISDEVSYAWTKAVPLTQKWLDEYKYLFAKKRTEIVKEADQLINEDKAAYPETSEIIPNKMQRQALQKLRELRESGEHRGLVISATGTGKTYLGAFDVRQFKPRRFLFIVHREQILEKARLSFRKVLGGPASNFGILSGQHTDKNAKYLFATIQTLSKLESLKHFTPEEFDYILVDEAHRTGSKSYRRVLNYFKPEFYLGMTATPERTDDFNVYQLFDYNIAYEIRLQDALNEQMLTPFHYVGLRDYEYQGKLIDEKSPLRHLASKERVAYVLEQLEYYGCSGDKVHGLLFCSRQKEAYELAKLMTEKGHPAVALTDETIQTREKTIEMLENGVIEYIVTVNIFNEGIDIPCLNQIVMLRNTQSSIVFIQQLGRGLRKFPHKEYVTILDFIGNYKNNYLIPMALTGDRSRNKDNARSEVSLQPTIGISTINFTEIARQQIYASIQATKLDSLMEMRKDYQELKRKIGRIPLLIDFEKYGSIDPIVFANNNLLPNYYHFLLKMKESIKLTSYQDKVLYFLTKELLNGMRRHELLLLRELMQKRIITETQFVDVLYKKGCYVNSAVLKSVDAILSLEFFHVKAGKNFKSDRYGGQPLVYHEEGNYYLNQDILTMLNKNVFFKFLFKDIVKTGLLKARSFDPAVPFTLYQKYTRKDVCRLLNWKKDVSAPMYGYRVGKNDCPIFITYTKDKNVKHKGENYENAFLSTSIIRWFTRSPRHLYSDEVRKLLQTDGEGNPIVKIHLFVKKSDAEGKDFFYLGESEIIRDSASEKMILGKNGHKKAIVALDLRLKDPVQHRYYKLLTDTDSEING</sequence>
<dbReference type="SUPFAM" id="SSF56024">
    <property type="entry name" value="Phospholipase D/nuclease"/>
    <property type="match status" value="1"/>
</dbReference>
<dbReference type="OrthoDB" id="9802848at2"/>
<keyword evidence="3" id="KW-0378">Hydrolase</keyword>
<dbReference type="CDD" id="cd09204">
    <property type="entry name" value="PLDc_N_DEXD_b2"/>
    <property type="match status" value="1"/>
</dbReference>
<dbReference type="Pfam" id="PF11907">
    <property type="entry name" value="DUF3427"/>
    <property type="match status" value="1"/>
</dbReference>
<name>A0A0R2CXT3_9LACO</name>
<dbReference type="Pfam" id="PF13091">
    <property type="entry name" value="PLDc_2"/>
    <property type="match status" value="1"/>
</dbReference>
<keyword evidence="3" id="KW-0547">Nucleotide-binding</keyword>
<gene>
    <name evidence="3" type="ORF">FC19_GL000302</name>
</gene>
<proteinExistence type="predicted"/>
<keyword evidence="4" id="KW-1185">Reference proteome</keyword>
<reference evidence="3 4" key="1">
    <citation type="journal article" date="2015" name="Genome Announc.">
        <title>Expanding the biotechnology potential of lactobacilli through comparative genomics of 213 strains and associated genera.</title>
        <authorList>
            <person name="Sun Z."/>
            <person name="Harris H.M."/>
            <person name="McCann A."/>
            <person name="Guo C."/>
            <person name="Argimon S."/>
            <person name="Zhang W."/>
            <person name="Yang X."/>
            <person name="Jeffery I.B."/>
            <person name="Cooney J.C."/>
            <person name="Kagawa T.F."/>
            <person name="Liu W."/>
            <person name="Song Y."/>
            <person name="Salvetti E."/>
            <person name="Wrobel A."/>
            <person name="Rasinkangas P."/>
            <person name="Parkhill J."/>
            <person name="Rea M.C."/>
            <person name="O'Sullivan O."/>
            <person name="Ritari J."/>
            <person name="Douillard F.P."/>
            <person name="Paul Ross R."/>
            <person name="Yang R."/>
            <person name="Briner A.E."/>
            <person name="Felis G.E."/>
            <person name="de Vos W.M."/>
            <person name="Barrangou R."/>
            <person name="Klaenhammer T.R."/>
            <person name="Caufield P.W."/>
            <person name="Cui Y."/>
            <person name="Zhang H."/>
            <person name="O'Toole P.W."/>
        </authorList>
    </citation>
    <scope>NUCLEOTIDE SEQUENCE [LARGE SCALE GENOMIC DNA]</scope>
    <source>
        <strain evidence="3 4">DSM 21051</strain>
    </source>
</reference>
<comment type="caution">
    <text evidence="3">The sequence shown here is derived from an EMBL/GenBank/DDBJ whole genome shotgun (WGS) entry which is preliminary data.</text>
</comment>
<dbReference type="InterPro" id="IPR001650">
    <property type="entry name" value="Helicase_C-like"/>
</dbReference>
<dbReference type="RefSeq" id="WP_057875370.1">
    <property type="nucleotide sequence ID" value="NZ_AYZD01000011.1"/>
</dbReference>
<dbReference type="EMBL" id="AYZD01000011">
    <property type="protein sequence ID" value="KRM96783.1"/>
    <property type="molecule type" value="Genomic_DNA"/>
</dbReference>
<dbReference type="PATRIC" id="fig|1423725.3.peg.311"/>
<dbReference type="InterPro" id="IPR021835">
    <property type="entry name" value="DUF3427"/>
</dbReference>
<dbReference type="PANTHER" id="PTHR47396:SF1">
    <property type="entry name" value="ATP-DEPENDENT HELICASE IRC3-RELATED"/>
    <property type="match status" value="1"/>
</dbReference>
<feature type="domain" description="Helicase C-terminal" evidence="2">
    <location>
        <begin position="441"/>
        <end position="594"/>
    </location>
</feature>
<dbReference type="GO" id="GO:0003677">
    <property type="term" value="F:DNA binding"/>
    <property type="evidence" value="ECO:0007669"/>
    <property type="project" value="InterPro"/>
</dbReference>
<dbReference type="CDD" id="cd18032">
    <property type="entry name" value="DEXHc_RE_I_III_res"/>
    <property type="match status" value="1"/>
</dbReference>
<dbReference type="InterPro" id="IPR027417">
    <property type="entry name" value="P-loop_NTPase"/>
</dbReference>
<dbReference type="STRING" id="1423725.FC19_GL000302"/>
<dbReference type="SMART" id="SM00487">
    <property type="entry name" value="DEXDc"/>
    <property type="match status" value="1"/>
</dbReference>
<dbReference type="InterPro" id="IPR050742">
    <property type="entry name" value="Helicase_Restrict-Modif_Enz"/>
</dbReference>
<dbReference type="InterPro" id="IPR058403">
    <property type="entry name" value="DUF8090"/>
</dbReference>
<dbReference type="SUPFAM" id="SSF52540">
    <property type="entry name" value="P-loop containing nucleoside triphosphate hydrolases"/>
    <property type="match status" value="1"/>
</dbReference>
<organism evidence="3 4">
    <name type="scientific">Liquorilactobacillus aquaticus DSM 21051</name>
    <dbReference type="NCBI Taxonomy" id="1423725"/>
    <lineage>
        <taxon>Bacteria</taxon>
        <taxon>Bacillati</taxon>
        <taxon>Bacillota</taxon>
        <taxon>Bacilli</taxon>
        <taxon>Lactobacillales</taxon>
        <taxon>Lactobacillaceae</taxon>
        <taxon>Liquorilactobacillus</taxon>
    </lineage>
</organism>
<dbReference type="GO" id="GO:0004386">
    <property type="term" value="F:helicase activity"/>
    <property type="evidence" value="ECO:0007669"/>
    <property type="project" value="UniProtKB-KW"/>
</dbReference>